<proteinExistence type="inferred from homology"/>
<comment type="similarity">
    <text evidence="2">Belongs to the GSP F family.</text>
</comment>
<dbReference type="PANTHER" id="PTHR30012">
    <property type="entry name" value="GENERAL SECRETION PATHWAY PROTEIN"/>
    <property type="match status" value="1"/>
</dbReference>
<evidence type="ECO:0000313" key="10">
    <source>
        <dbReference type="Proteomes" id="UP001050975"/>
    </source>
</evidence>
<dbReference type="InterPro" id="IPR018076">
    <property type="entry name" value="T2SS_GspF_dom"/>
</dbReference>
<keyword evidence="10" id="KW-1185">Reference proteome</keyword>
<feature type="domain" description="Type II secretion system protein GspF" evidence="8">
    <location>
        <begin position="193"/>
        <end position="299"/>
    </location>
</feature>
<evidence type="ECO:0000313" key="9">
    <source>
        <dbReference type="EMBL" id="GET38619.1"/>
    </source>
</evidence>
<feature type="domain" description="Type II secretion system protein GspF" evidence="8">
    <location>
        <begin position="12"/>
        <end position="129"/>
    </location>
</feature>
<comment type="caution">
    <text evidence="9">The sequence shown here is derived from an EMBL/GenBank/DDBJ whole genome shotgun (WGS) entry which is preliminary data.</text>
</comment>
<evidence type="ECO:0000259" key="8">
    <source>
        <dbReference type="Pfam" id="PF00482"/>
    </source>
</evidence>
<keyword evidence="3" id="KW-1003">Cell membrane</keyword>
<accession>A0AAV3WHQ5</accession>
<comment type="subcellular location">
    <subcellularLocation>
        <location evidence="1">Cell membrane</location>
        <topology evidence="1">Multi-pass membrane protein</topology>
    </subcellularLocation>
</comment>
<dbReference type="AlphaFoldDB" id="A0AAV3WHQ5"/>
<gene>
    <name evidence="9" type="ORF">MiSe_33770</name>
</gene>
<dbReference type="Gene3D" id="1.20.81.30">
    <property type="entry name" value="Type II secretion system (T2SS), domain F"/>
    <property type="match status" value="2"/>
</dbReference>
<dbReference type="PANTHER" id="PTHR30012:SF0">
    <property type="entry name" value="TYPE II SECRETION SYSTEM PROTEIN F-RELATED"/>
    <property type="match status" value="1"/>
</dbReference>
<name>A0AAV3WHQ5_9CYAN</name>
<evidence type="ECO:0000256" key="5">
    <source>
        <dbReference type="ARBA" id="ARBA00022989"/>
    </source>
</evidence>
<dbReference type="Proteomes" id="UP001050975">
    <property type="component" value="Unassembled WGS sequence"/>
</dbReference>
<dbReference type="InterPro" id="IPR042094">
    <property type="entry name" value="T2SS_GspF_sf"/>
</dbReference>
<feature type="transmembrane region" description="Helical" evidence="7">
    <location>
        <begin position="112"/>
        <end position="135"/>
    </location>
</feature>
<evidence type="ECO:0000256" key="4">
    <source>
        <dbReference type="ARBA" id="ARBA00022692"/>
    </source>
</evidence>
<evidence type="ECO:0000256" key="3">
    <source>
        <dbReference type="ARBA" id="ARBA00022475"/>
    </source>
</evidence>
<evidence type="ECO:0000256" key="2">
    <source>
        <dbReference type="ARBA" id="ARBA00005745"/>
    </source>
</evidence>
<dbReference type="GO" id="GO:0005886">
    <property type="term" value="C:plasma membrane"/>
    <property type="evidence" value="ECO:0007669"/>
    <property type="project" value="UniProtKB-SubCell"/>
</dbReference>
<feature type="transmembrane region" description="Helical" evidence="7">
    <location>
        <begin position="141"/>
        <end position="159"/>
    </location>
</feature>
<dbReference type="RefSeq" id="WP_226582558.1">
    <property type="nucleotide sequence ID" value="NZ_BLAY01000048.1"/>
</dbReference>
<keyword evidence="6 7" id="KW-0472">Membrane</keyword>
<reference evidence="9" key="1">
    <citation type="submission" date="2019-10" db="EMBL/GenBank/DDBJ databases">
        <title>Draft genome sequece of Microseira wollei NIES-4236.</title>
        <authorList>
            <person name="Yamaguchi H."/>
            <person name="Suzuki S."/>
            <person name="Kawachi M."/>
        </authorList>
    </citation>
    <scope>NUCLEOTIDE SEQUENCE</scope>
    <source>
        <strain evidence="9">NIES-4236</strain>
    </source>
</reference>
<feature type="transmembrane region" description="Helical" evidence="7">
    <location>
        <begin position="282"/>
        <end position="303"/>
    </location>
</feature>
<sequence>MRQLQSQQKARFFQQLATLLDSGLSLQQSLSLAGRDLSSGFQNYIQRASVAVGRGQSLAAAISQPPVYFDGWTLGLLAAAEYSGALSVACRRLAYASERQHQRDRLYNSVKLATIAIIWSLFLLITAILAGNASVLSQSGFWLLAIGLLVLLILASSFFGSHLPIQGLQGVPILGKILQARSMLYFAELELPLSCGVSLGTALELLQKHIPDPVMAGKIAIASQRVLAGQSLSKSLQGRLPPIALGMLRTGEETGNLDAALEKIAKYYEAELERLLLQLNSILIPLSIIAMGALVALVGIWGITSLINSLPG</sequence>
<organism evidence="9 10">
    <name type="scientific">Microseira wollei NIES-4236</name>
    <dbReference type="NCBI Taxonomy" id="2530354"/>
    <lineage>
        <taxon>Bacteria</taxon>
        <taxon>Bacillati</taxon>
        <taxon>Cyanobacteriota</taxon>
        <taxon>Cyanophyceae</taxon>
        <taxon>Oscillatoriophycideae</taxon>
        <taxon>Aerosakkonematales</taxon>
        <taxon>Aerosakkonemataceae</taxon>
        <taxon>Microseira</taxon>
    </lineage>
</organism>
<dbReference type="Pfam" id="PF00482">
    <property type="entry name" value="T2SSF"/>
    <property type="match status" value="2"/>
</dbReference>
<evidence type="ECO:0000256" key="6">
    <source>
        <dbReference type="ARBA" id="ARBA00023136"/>
    </source>
</evidence>
<dbReference type="EMBL" id="BLAY01000048">
    <property type="protein sequence ID" value="GET38619.1"/>
    <property type="molecule type" value="Genomic_DNA"/>
</dbReference>
<dbReference type="InterPro" id="IPR003004">
    <property type="entry name" value="GspF/PilC"/>
</dbReference>
<evidence type="ECO:0000256" key="1">
    <source>
        <dbReference type="ARBA" id="ARBA00004651"/>
    </source>
</evidence>
<keyword evidence="5 7" id="KW-1133">Transmembrane helix</keyword>
<evidence type="ECO:0000256" key="7">
    <source>
        <dbReference type="SAM" id="Phobius"/>
    </source>
</evidence>
<keyword evidence="4 7" id="KW-0812">Transmembrane</keyword>
<protein>
    <submittedName>
        <fullName evidence="9">Type II secretion system protein F domain protein</fullName>
    </submittedName>
</protein>